<dbReference type="InterPro" id="IPR001555">
    <property type="entry name" value="GART_AS"/>
</dbReference>
<dbReference type="PANTHER" id="PTHR43369">
    <property type="entry name" value="PHOSPHORIBOSYLGLYCINAMIDE FORMYLTRANSFERASE"/>
    <property type="match status" value="1"/>
</dbReference>
<dbReference type="HAMAP" id="MF_01930">
    <property type="entry name" value="PurN"/>
    <property type="match status" value="1"/>
</dbReference>
<dbReference type="GO" id="GO:0005737">
    <property type="term" value="C:cytoplasm"/>
    <property type="evidence" value="ECO:0007669"/>
    <property type="project" value="TreeGrafter"/>
</dbReference>
<evidence type="ECO:0000256" key="6">
    <source>
        <dbReference type="HAMAP-Rule" id="MF_01930"/>
    </source>
</evidence>
<comment type="catalytic activity">
    <reaction evidence="5 6">
        <text>N(1)-(5-phospho-beta-D-ribosyl)glycinamide + (6R)-10-formyltetrahydrofolate = N(2)-formyl-N(1)-(5-phospho-beta-D-ribosyl)glycinamide + (6S)-5,6,7,8-tetrahydrofolate + H(+)</text>
        <dbReference type="Rhea" id="RHEA:15053"/>
        <dbReference type="ChEBI" id="CHEBI:15378"/>
        <dbReference type="ChEBI" id="CHEBI:57453"/>
        <dbReference type="ChEBI" id="CHEBI:143788"/>
        <dbReference type="ChEBI" id="CHEBI:147286"/>
        <dbReference type="ChEBI" id="CHEBI:195366"/>
        <dbReference type="EC" id="2.1.2.2"/>
    </reaction>
</comment>
<dbReference type="InterPro" id="IPR004607">
    <property type="entry name" value="GART"/>
</dbReference>
<dbReference type="EMBL" id="MFYX01000115">
    <property type="protein sequence ID" value="OGK01958.1"/>
    <property type="molecule type" value="Genomic_DNA"/>
</dbReference>
<sequence>MATLAVFCSGGGSNLQSIIDNVSSGRIPARIGFVLSNNSVSRALERARKHAIPAIHFSGIHYPGPAAYEQAMLKLLEEHAIDIICLAGYMKLVPAQVIRRYQGKILNIHPALLPKFGGKGMYGIHVHAAVIAAKEKESGATVHFVTEQYDDGPVIVQQCVPVLPGDTAEQLAERVLAVEHAIYPEAILRVVSGKASMPKLN</sequence>
<comment type="function">
    <text evidence="6">Catalyzes the transfer of a formyl group from 10-formyltetrahydrofolate to 5-phospho-ribosyl-glycinamide (GAR), producing 5-phospho-ribosyl-N-formylglycinamide (FGAR) and tetrahydrofolate.</text>
</comment>
<proteinExistence type="inferred from homology"/>
<dbReference type="GO" id="GO:0004644">
    <property type="term" value="F:phosphoribosylglycinamide formyltransferase activity"/>
    <property type="evidence" value="ECO:0007669"/>
    <property type="project" value="UniProtKB-UniRule"/>
</dbReference>
<feature type="binding site" evidence="6">
    <location>
        <begin position="12"/>
        <end position="14"/>
    </location>
    <ligand>
        <name>N(1)-(5-phospho-beta-D-ribosyl)glycinamide</name>
        <dbReference type="ChEBI" id="CHEBI:143788"/>
    </ligand>
</feature>
<dbReference type="PANTHER" id="PTHR43369:SF2">
    <property type="entry name" value="PHOSPHORIBOSYLGLYCINAMIDE FORMYLTRANSFERASE"/>
    <property type="match status" value="1"/>
</dbReference>
<protein>
    <recommendedName>
        <fullName evidence="6">Phosphoribosylglycinamide formyltransferase</fullName>
        <ecNumber evidence="6">2.1.2.2</ecNumber>
    </recommendedName>
    <alternativeName>
        <fullName evidence="6">5'-phosphoribosylglycinamide transformylase</fullName>
    </alternativeName>
    <alternativeName>
        <fullName evidence="6">GAR transformylase</fullName>
        <shortName evidence="6">GART</shortName>
    </alternativeName>
</protein>
<feature type="site" description="Raises pKa of active site His" evidence="6">
    <location>
        <position position="150"/>
    </location>
</feature>
<feature type="binding site" evidence="6">
    <location>
        <position position="107"/>
    </location>
    <ligand>
        <name>(6R)-10-formyltetrahydrofolate</name>
        <dbReference type="ChEBI" id="CHEBI:195366"/>
    </ligand>
</feature>
<evidence type="ECO:0000313" key="9">
    <source>
        <dbReference type="Proteomes" id="UP000179243"/>
    </source>
</evidence>
<dbReference type="SUPFAM" id="SSF53328">
    <property type="entry name" value="Formyltransferase"/>
    <property type="match status" value="1"/>
</dbReference>
<dbReference type="Proteomes" id="UP000179243">
    <property type="component" value="Unassembled WGS sequence"/>
</dbReference>
<name>A0A1F7F5U5_UNCRA</name>
<comment type="caution">
    <text evidence="8">The sequence shown here is derived from an EMBL/GenBank/DDBJ whole genome shotgun (WGS) entry which is preliminary data.</text>
</comment>
<dbReference type="Gene3D" id="3.40.50.170">
    <property type="entry name" value="Formyl transferase, N-terminal domain"/>
    <property type="match status" value="1"/>
</dbReference>
<dbReference type="InterPro" id="IPR002376">
    <property type="entry name" value="Formyl_transf_N"/>
</dbReference>
<feature type="active site" description="Proton donor" evidence="6">
    <location>
        <position position="109"/>
    </location>
</feature>
<dbReference type="PROSITE" id="PS00373">
    <property type="entry name" value="GART"/>
    <property type="match status" value="1"/>
</dbReference>
<reference evidence="8 9" key="1">
    <citation type="journal article" date="2016" name="Nat. Commun.">
        <title>Thousands of microbial genomes shed light on interconnected biogeochemical processes in an aquifer system.</title>
        <authorList>
            <person name="Anantharaman K."/>
            <person name="Brown C.T."/>
            <person name="Hug L.A."/>
            <person name="Sharon I."/>
            <person name="Castelle C.J."/>
            <person name="Probst A.J."/>
            <person name="Thomas B.C."/>
            <person name="Singh A."/>
            <person name="Wilkins M.J."/>
            <person name="Karaoz U."/>
            <person name="Brodie E.L."/>
            <person name="Williams K.H."/>
            <person name="Hubbard S.S."/>
            <person name="Banfield J.F."/>
        </authorList>
    </citation>
    <scope>NUCLEOTIDE SEQUENCE [LARGE SCALE GENOMIC DNA]</scope>
</reference>
<dbReference type="InterPro" id="IPR036477">
    <property type="entry name" value="Formyl_transf_N_sf"/>
</dbReference>
<comment type="pathway">
    <text evidence="1 6">Purine metabolism; IMP biosynthesis via de novo pathway; N(2)-formyl-N(1)-(5-phospho-D-ribosyl)glycinamide from N(1)-(5-phospho-D-ribosyl)glycinamide (10-formyl THF route): step 1/1.</text>
</comment>
<dbReference type="CDD" id="cd08645">
    <property type="entry name" value="FMT_core_GART"/>
    <property type="match status" value="1"/>
</dbReference>
<organism evidence="8 9">
    <name type="scientific">Candidatus Raymondbacteria bacterium RIFOXYD12_FULL_49_13</name>
    <dbReference type="NCBI Taxonomy" id="1817890"/>
    <lineage>
        <taxon>Bacteria</taxon>
        <taxon>Raymondiibacteriota</taxon>
    </lineage>
</organism>
<dbReference type="Pfam" id="PF00551">
    <property type="entry name" value="Formyl_trans_N"/>
    <property type="match status" value="1"/>
</dbReference>
<accession>A0A1F7F5U5</accession>
<dbReference type="NCBIfam" id="TIGR00639">
    <property type="entry name" value="PurN"/>
    <property type="match status" value="1"/>
</dbReference>
<keyword evidence="2 6" id="KW-0808">Transferase</keyword>
<comment type="caution">
    <text evidence="6">Lacks conserved residue(s) required for the propagation of feature annotation.</text>
</comment>
<dbReference type="EC" id="2.1.2.2" evidence="6"/>
<comment type="similarity">
    <text evidence="4 6">Belongs to the GART family.</text>
</comment>
<evidence type="ECO:0000313" key="8">
    <source>
        <dbReference type="EMBL" id="OGK01958.1"/>
    </source>
</evidence>
<evidence type="ECO:0000256" key="4">
    <source>
        <dbReference type="ARBA" id="ARBA00038440"/>
    </source>
</evidence>
<dbReference type="AlphaFoldDB" id="A0A1F7F5U5"/>
<evidence type="ECO:0000256" key="5">
    <source>
        <dbReference type="ARBA" id="ARBA00047664"/>
    </source>
</evidence>
<evidence type="ECO:0000256" key="2">
    <source>
        <dbReference type="ARBA" id="ARBA00022679"/>
    </source>
</evidence>
<feature type="domain" description="Formyl transferase N-terminal" evidence="7">
    <location>
        <begin position="4"/>
        <end position="187"/>
    </location>
</feature>
<evidence type="ECO:0000256" key="3">
    <source>
        <dbReference type="ARBA" id="ARBA00022755"/>
    </source>
</evidence>
<gene>
    <name evidence="6" type="primary">purN</name>
    <name evidence="8" type="ORF">A2519_17670</name>
</gene>
<keyword evidence="3 6" id="KW-0658">Purine biosynthesis</keyword>
<dbReference type="UniPathway" id="UPA00074">
    <property type="reaction ID" value="UER00126"/>
</dbReference>
<evidence type="ECO:0000259" key="7">
    <source>
        <dbReference type="Pfam" id="PF00551"/>
    </source>
</evidence>
<dbReference type="GO" id="GO:0006189">
    <property type="term" value="P:'de novo' IMP biosynthetic process"/>
    <property type="evidence" value="ECO:0007669"/>
    <property type="project" value="UniProtKB-UniRule"/>
</dbReference>
<feature type="binding site" evidence="6">
    <location>
        <begin position="90"/>
        <end position="93"/>
    </location>
    <ligand>
        <name>(6R)-10-formyltetrahydrofolate</name>
        <dbReference type="ChEBI" id="CHEBI:195366"/>
    </ligand>
</feature>
<evidence type="ECO:0000256" key="1">
    <source>
        <dbReference type="ARBA" id="ARBA00005054"/>
    </source>
</evidence>